<dbReference type="PANTHER" id="PTHR24247">
    <property type="entry name" value="5-HYDROXYTRYPTAMINE RECEPTOR"/>
    <property type="match status" value="1"/>
</dbReference>
<keyword evidence="6" id="KW-0297">G-protein coupled receptor</keyword>
<feature type="domain" description="G-protein coupled receptors family 1 profile" evidence="12">
    <location>
        <begin position="105"/>
        <end position="441"/>
    </location>
</feature>
<evidence type="ECO:0000256" key="1">
    <source>
        <dbReference type="ARBA" id="ARBA00004651"/>
    </source>
</evidence>
<dbReference type="GeneID" id="111085090"/>
<evidence type="ECO:0000256" key="6">
    <source>
        <dbReference type="ARBA" id="ARBA00023040"/>
    </source>
</evidence>
<proteinExistence type="inferred from homology"/>
<evidence type="ECO:0000256" key="9">
    <source>
        <dbReference type="ARBA" id="ARBA00023224"/>
    </source>
</evidence>
<comment type="subcellular location">
    <subcellularLocation>
        <location evidence="1">Cell membrane</location>
        <topology evidence="1">Multi-pass membrane protein</topology>
    </subcellularLocation>
</comment>
<evidence type="ECO:0000313" key="14">
    <source>
        <dbReference type="RefSeq" id="XP_022237956.1"/>
    </source>
</evidence>
<protein>
    <submittedName>
        <fullName evidence="14">D(2) dopamine receptor A-like</fullName>
    </submittedName>
</protein>
<evidence type="ECO:0000256" key="3">
    <source>
        <dbReference type="ARBA" id="ARBA00022475"/>
    </source>
</evidence>
<dbReference type="Pfam" id="PF00001">
    <property type="entry name" value="7tm_1"/>
    <property type="match status" value="1"/>
</dbReference>
<evidence type="ECO:0000256" key="4">
    <source>
        <dbReference type="ARBA" id="ARBA00022692"/>
    </source>
</evidence>
<evidence type="ECO:0000256" key="8">
    <source>
        <dbReference type="ARBA" id="ARBA00023170"/>
    </source>
</evidence>
<feature type="transmembrane region" description="Helical" evidence="11">
    <location>
        <begin position="246"/>
        <end position="269"/>
    </location>
</feature>
<name>A0ABM1S2V1_LIMPO</name>
<comment type="similarity">
    <text evidence="2">Belongs to the G-protein coupled receptor 1 family.</text>
</comment>
<dbReference type="Gene3D" id="1.20.1070.10">
    <property type="entry name" value="Rhodopsin 7-helix transmembrane proteins"/>
    <property type="match status" value="1"/>
</dbReference>
<evidence type="ECO:0000313" key="13">
    <source>
        <dbReference type="Proteomes" id="UP000694941"/>
    </source>
</evidence>
<dbReference type="InterPro" id="IPR017452">
    <property type="entry name" value="GPCR_Rhodpsn_7TM"/>
</dbReference>
<dbReference type="Proteomes" id="UP000694941">
    <property type="component" value="Unplaced"/>
</dbReference>
<organism evidence="13 14">
    <name type="scientific">Limulus polyphemus</name>
    <name type="common">Atlantic horseshoe crab</name>
    <dbReference type="NCBI Taxonomy" id="6850"/>
    <lineage>
        <taxon>Eukaryota</taxon>
        <taxon>Metazoa</taxon>
        <taxon>Ecdysozoa</taxon>
        <taxon>Arthropoda</taxon>
        <taxon>Chelicerata</taxon>
        <taxon>Merostomata</taxon>
        <taxon>Xiphosura</taxon>
        <taxon>Limulidae</taxon>
        <taxon>Limulus</taxon>
    </lineage>
</organism>
<feature type="compositionally biased region" description="Polar residues" evidence="10">
    <location>
        <begin position="301"/>
        <end position="311"/>
    </location>
</feature>
<dbReference type="SUPFAM" id="SSF81321">
    <property type="entry name" value="Family A G protein-coupled receptor-like"/>
    <property type="match status" value="1"/>
</dbReference>
<keyword evidence="5 11" id="KW-1133">Transmembrane helix</keyword>
<dbReference type="PANTHER" id="PTHR24247:SF228">
    <property type="entry name" value="5-HYDROXYTRYPTAMINE (SEROTONIN) RECEPTOR 2A, ISOFORM B"/>
    <property type="match status" value="1"/>
</dbReference>
<feature type="transmembrane region" description="Helical" evidence="11">
    <location>
        <begin position="90"/>
        <end position="113"/>
    </location>
</feature>
<evidence type="ECO:0000259" key="12">
    <source>
        <dbReference type="PROSITE" id="PS50262"/>
    </source>
</evidence>
<dbReference type="InterPro" id="IPR000276">
    <property type="entry name" value="GPCR_Rhodpsn"/>
</dbReference>
<dbReference type="SMART" id="SM01381">
    <property type="entry name" value="7TM_GPCR_Srsx"/>
    <property type="match status" value="1"/>
</dbReference>
<dbReference type="PROSITE" id="PS50262">
    <property type="entry name" value="G_PROTEIN_RECEP_F1_2"/>
    <property type="match status" value="1"/>
</dbReference>
<evidence type="ECO:0000256" key="2">
    <source>
        <dbReference type="ARBA" id="ARBA00010663"/>
    </source>
</evidence>
<evidence type="ECO:0000256" key="5">
    <source>
        <dbReference type="ARBA" id="ARBA00022989"/>
    </source>
</evidence>
<keyword evidence="8" id="KW-0675">Receptor</keyword>
<gene>
    <name evidence="14" type="primary">LOC111085090</name>
</gene>
<feature type="transmembrane region" description="Helical" evidence="11">
    <location>
        <begin position="125"/>
        <end position="147"/>
    </location>
</feature>
<dbReference type="RefSeq" id="XP_022237956.1">
    <property type="nucleotide sequence ID" value="XM_022382248.1"/>
</dbReference>
<evidence type="ECO:0000256" key="10">
    <source>
        <dbReference type="SAM" id="MobiDB-lite"/>
    </source>
</evidence>
<sequence length="499" mass="56291">MNESGIYLDIHSASGVQRKNDKLRSTTHVIFYLDSNNTLELTTANASDEISLTGEMNLTKLHENKTMENIVESMTVTNNTSSNLIDGYNWLSLLLLMFVISGVLGNVLVCLAICRERRLQNVTNYFLLSLAVADLLVCMVVMPFGIVDQLFGYWPIGSSACNVWVTSDVLGCTSSIIHMCFISLGRYLGIRNPLKTRGTSKKVVTMKIAIVWLVSMVITSPITVLGNIDSENIHSTNYTCAINNRFFFVFGSLSAFYIPMFVMVTSYVLTVRLLQQKAKYCAEKSSRRVPFINRSRRHSLQETSTNPLGTTSKKESNTCNKCGARQHQDMHEEETFLEPHHGNSRVSYVDFHGSLNRQNNIKFKVIGGMICALGTSSQVMNEQKATKVLGIVFFCFAICWTPFFTLNILFPFIDPTTFPDYLTTTFLWLGYVSSTINPIIYTIFNKKFRRAFWRLLSCTCCLNNVRSPTINEMATWPTKSTPFVVKSDPPPASRIEPIY</sequence>
<feature type="transmembrane region" description="Helical" evidence="11">
    <location>
        <begin position="425"/>
        <end position="444"/>
    </location>
</feature>
<dbReference type="PRINTS" id="PR00237">
    <property type="entry name" value="GPCRRHODOPSN"/>
</dbReference>
<evidence type="ECO:0000256" key="11">
    <source>
        <dbReference type="SAM" id="Phobius"/>
    </source>
</evidence>
<feature type="transmembrane region" description="Helical" evidence="11">
    <location>
        <begin position="167"/>
        <end position="188"/>
    </location>
</feature>
<keyword evidence="4 11" id="KW-0812">Transmembrane</keyword>
<keyword evidence="13" id="KW-1185">Reference proteome</keyword>
<reference evidence="14" key="1">
    <citation type="submission" date="2025-08" db="UniProtKB">
        <authorList>
            <consortium name="RefSeq"/>
        </authorList>
    </citation>
    <scope>IDENTIFICATION</scope>
    <source>
        <tissue evidence="14">Muscle</tissue>
    </source>
</reference>
<evidence type="ECO:0000256" key="7">
    <source>
        <dbReference type="ARBA" id="ARBA00023136"/>
    </source>
</evidence>
<keyword evidence="3" id="KW-1003">Cell membrane</keyword>
<feature type="transmembrane region" description="Helical" evidence="11">
    <location>
        <begin position="208"/>
        <end position="226"/>
    </location>
</feature>
<accession>A0ABM1S2V1</accession>
<feature type="region of interest" description="Disordered" evidence="10">
    <location>
        <begin position="298"/>
        <end position="320"/>
    </location>
</feature>
<feature type="transmembrane region" description="Helical" evidence="11">
    <location>
        <begin position="388"/>
        <end position="413"/>
    </location>
</feature>
<keyword evidence="9" id="KW-0807">Transducer</keyword>
<keyword evidence="7 11" id="KW-0472">Membrane</keyword>